<evidence type="ECO:0000259" key="1">
    <source>
        <dbReference type="PROSITE" id="PS51186"/>
    </source>
</evidence>
<dbReference type="EMBL" id="VFRQ01000009">
    <property type="protein sequence ID" value="TPE42835.1"/>
    <property type="molecule type" value="Genomic_DNA"/>
</dbReference>
<dbReference type="Proteomes" id="UP000316727">
    <property type="component" value="Unassembled WGS sequence"/>
</dbReference>
<protein>
    <submittedName>
        <fullName evidence="2">GNAT family N-acetyltransferase</fullName>
    </submittedName>
</protein>
<gene>
    <name evidence="2" type="ORF">FJM65_16030</name>
</gene>
<dbReference type="SUPFAM" id="SSF55729">
    <property type="entry name" value="Acyl-CoA N-acyltransferases (Nat)"/>
    <property type="match status" value="1"/>
</dbReference>
<dbReference type="PANTHER" id="PTHR43792:SF1">
    <property type="entry name" value="N-ACETYLTRANSFERASE DOMAIN-CONTAINING PROTEIN"/>
    <property type="match status" value="1"/>
</dbReference>
<sequence>MTTYQTFETERLILRPTSYEDAPFIFELLNTPGWLKYIGDRNVKSVKAAEEYIKSRIIPQFEKLGYGNYTVIRKTDGAKIGSCGLYDREGLSVVDIGFAFLPQFGNQGYAFEAASKLKEAASEYFGLQQICAITTKDNLASQKLLEKLGLRYNGTVTLPSDEEQLLLYQSGLNHI</sequence>
<dbReference type="PROSITE" id="PS51186">
    <property type="entry name" value="GNAT"/>
    <property type="match status" value="1"/>
</dbReference>
<reference evidence="2 3" key="1">
    <citation type="submission" date="2019-06" db="EMBL/GenBank/DDBJ databases">
        <title>A novel bacterium of genus Pontibacter, isolated from marine sediment.</title>
        <authorList>
            <person name="Huang H."/>
            <person name="Mo K."/>
            <person name="Hu Y."/>
        </authorList>
    </citation>
    <scope>NUCLEOTIDE SEQUENCE [LARGE SCALE GENOMIC DNA]</scope>
    <source>
        <strain evidence="2 3">HB172049</strain>
    </source>
</reference>
<dbReference type="PANTHER" id="PTHR43792">
    <property type="entry name" value="GNAT FAMILY, PUTATIVE (AFU_ORTHOLOGUE AFUA_3G00765)-RELATED-RELATED"/>
    <property type="match status" value="1"/>
</dbReference>
<dbReference type="AlphaFoldDB" id="A0A501W2I1"/>
<dbReference type="OrthoDB" id="9798081at2"/>
<dbReference type="InterPro" id="IPR000182">
    <property type="entry name" value="GNAT_dom"/>
</dbReference>
<proteinExistence type="predicted"/>
<evidence type="ECO:0000313" key="2">
    <source>
        <dbReference type="EMBL" id="TPE42835.1"/>
    </source>
</evidence>
<name>A0A501W2I1_9BACT</name>
<dbReference type="RefSeq" id="WP_140622569.1">
    <property type="nucleotide sequence ID" value="NZ_VFRQ01000009.1"/>
</dbReference>
<dbReference type="Gene3D" id="3.40.630.30">
    <property type="match status" value="1"/>
</dbReference>
<evidence type="ECO:0000313" key="3">
    <source>
        <dbReference type="Proteomes" id="UP000316727"/>
    </source>
</evidence>
<accession>A0A501W2I1</accession>
<keyword evidence="3" id="KW-1185">Reference proteome</keyword>
<organism evidence="2 3">
    <name type="scientific">Pontibacter mangrovi</name>
    <dbReference type="NCBI Taxonomy" id="2589816"/>
    <lineage>
        <taxon>Bacteria</taxon>
        <taxon>Pseudomonadati</taxon>
        <taxon>Bacteroidota</taxon>
        <taxon>Cytophagia</taxon>
        <taxon>Cytophagales</taxon>
        <taxon>Hymenobacteraceae</taxon>
        <taxon>Pontibacter</taxon>
    </lineage>
</organism>
<dbReference type="InterPro" id="IPR051531">
    <property type="entry name" value="N-acetyltransferase"/>
</dbReference>
<dbReference type="Pfam" id="PF13302">
    <property type="entry name" value="Acetyltransf_3"/>
    <property type="match status" value="1"/>
</dbReference>
<dbReference type="InterPro" id="IPR016181">
    <property type="entry name" value="Acyl_CoA_acyltransferase"/>
</dbReference>
<comment type="caution">
    <text evidence="2">The sequence shown here is derived from an EMBL/GenBank/DDBJ whole genome shotgun (WGS) entry which is preliminary data.</text>
</comment>
<keyword evidence="2" id="KW-0808">Transferase</keyword>
<feature type="domain" description="N-acetyltransferase" evidence="1">
    <location>
        <begin position="12"/>
        <end position="168"/>
    </location>
</feature>
<dbReference type="GO" id="GO:0016747">
    <property type="term" value="F:acyltransferase activity, transferring groups other than amino-acyl groups"/>
    <property type="evidence" value="ECO:0007669"/>
    <property type="project" value="InterPro"/>
</dbReference>